<evidence type="ECO:0000313" key="2">
    <source>
        <dbReference type="Proteomes" id="UP000787635"/>
    </source>
</evidence>
<comment type="caution">
    <text evidence="1">The sequence shown here is derived from an EMBL/GenBank/DDBJ whole genome shotgun (WGS) entry which is preliminary data.</text>
</comment>
<dbReference type="RefSeq" id="WP_168034120.1">
    <property type="nucleotide sequence ID" value="NZ_JAAVNE010000044.1"/>
</dbReference>
<dbReference type="Proteomes" id="UP000787635">
    <property type="component" value="Unassembled WGS sequence"/>
</dbReference>
<evidence type="ECO:0000313" key="1">
    <source>
        <dbReference type="EMBL" id="NKC33393.1"/>
    </source>
</evidence>
<protein>
    <submittedName>
        <fullName evidence="1">Uncharacterized protein</fullName>
    </submittedName>
</protein>
<keyword evidence="2" id="KW-1185">Reference proteome</keyword>
<dbReference type="SUPFAM" id="SSF53448">
    <property type="entry name" value="Nucleotide-diphospho-sugar transferases"/>
    <property type="match status" value="1"/>
</dbReference>
<accession>A0ABX1E8W1</accession>
<sequence length="266" mass="27895">MAPAEVLVALGAGEAAEAAALARATLPAGTEVSILPADGLSPDGLAGAWSTAARLADGCRGSAIAVLTESERWAPGFLAAVHARFRARDQAGIAAVAVEADPACVGPHDLELEAVLQDAAPRCHAFVYRRDALEQVGGWDIAPMGAARWDLHLRLLMEWRIALLPAPLATRQAGPPGIAAAEQAAYRSTQQRRLLRQAPSQLGLLLTIAQGQAAARQREAALEARIATLSAQVEVLAALARAGRVPEGRGLLDWLRTSLRSATRWA</sequence>
<reference evidence="1 2" key="1">
    <citation type="submission" date="2020-03" db="EMBL/GenBank/DDBJ databases">
        <title>Roseomonas selenitidurans sp. nov. isolated from urban soil.</title>
        <authorList>
            <person name="Liu H."/>
        </authorList>
    </citation>
    <scope>NUCLEOTIDE SEQUENCE [LARGE SCALE GENOMIC DNA]</scope>
    <source>
        <strain evidence="1 2">BU-1</strain>
    </source>
</reference>
<name>A0ABX1E8W1_9PROT</name>
<organism evidence="1 2">
    <name type="scientific">Falsiroseomonas selenitidurans</name>
    <dbReference type="NCBI Taxonomy" id="2716335"/>
    <lineage>
        <taxon>Bacteria</taxon>
        <taxon>Pseudomonadati</taxon>
        <taxon>Pseudomonadota</taxon>
        <taxon>Alphaproteobacteria</taxon>
        <taxon>Acetobacterales</taxon>
        <taxon>Roseomonadaceae</taxon>
        <taxon>Falsiroseomonas</taxon>
    </lineage>
</organism>
<gene>
    <name evidence="1" type="ORF">HEQ75_21205</name>
</gene>
<dbReference type="InterPro" id="IPR029044">
    <property type="entry name" value="Nucleotide-diphossugar_trans"/>
</dbReference>
<dbReference type="EMBL" id="JAAVNE010000044">
    <property type="protein sequence ID" value="NKC33393.1"/>
    <property type="molecule type" value="Genomic_DNA"/>
</dbReference>
<proteinExistence type="predicted"/>